<keyword evidence="3" id="KW-1185">Reference proteome</keyword>
<evidence type="ECO:0000313" key="2">
    <source>
        <dbReference type="EMBL" id="KAG2493347.1"/>
    </source>
</evidence>
<dbReference type="AlphaFoldDB" id="A0A836BYW2"/>
<reference evidence="2" key="1">
    <citation type="journal article" date="2020" name="bioRxiv">
        <title>Comparative genomics of Chlamydomonas.</title>
        <authorList>
            <person name="Craig R.J."/>
            <person name="Hasan A.R."/>
            <person name="Ness R.W."/>
            <person name="Keightley P.D."/>
        </authorList>
    </citation>
    <scope>NUCLEOTIDE SEQUENCE</scope>
    <source>
        <strain evidence="2">CCAP 11/70</strain>
    </source>
</reference>
<dbReference type="Proteomes" id="UP000612055">
    <property type="component" value="Unassembled WGS sequence"/>
</dbReference>
<accession>A0A836BYW2</accession>
<feature type="compositionally biased region" description="Low complexity" evidence="1">
    <location>
        <begin position="38"/>
        <end position="66"/>
    </location>
</feature>
<feature type="region of interest" description="Disordered" evidence="1">
    <location>
        <begin position="1"/>
        <end position="79"/>
    </location>
</feature>
<feature type="compositionally biased region" description="Pro residues" evidence="1">
    <location>
        <begin position="1"/>
        <end position="21"/>
    </location>
</feature>
<sequence>MLPCAARPPCPPPARLPPRAPAPSRHSGGPQQLLRTFAAASCSGGAGSNAHEAAGAEASSEGDGAARQGGAESSSPDLSELSRLELLVQAYERERPLTLADVEDFLTERVYVRLGESWWNPNPRLERVATQVARELAPRYLEPARLRQTQRLEVFREALSAERRWNEAEAAAKAADERAEAAWATARASAAEAKGAEGEGLQTAPAEGDSGAGAGAPTVKDDPEAAARRAERMEAAVQNLEKVPAEYGRVKQAWHWALKMSKEFSAAVKAMGAHYDSSTALEKAEADEAERRVREALAVEAAARRERLGLRRRERRARRAARREGAARAGVTGALLQPRAPPSRHSGGPQPLLRRPFIAASCSGGAGRQQVEPSETEEEEAESGYTIAIEEMLWMNNFLSENLKAEYLEEFMVRFVRKRLKPAAGDRDLIKRAAEQAARELAPALLERVRPASAQQAALLRESLSAVSSIEEVFAEAKAAAESAKAAAAPALEFRAAWGREEATLRAQREGGASAAAAAGAPTADVYWRTALIVLFERGLKALRAAKRAGEMTETANKLANRADQVFEEARPVFARAIEGGAALDQLLRSAVDEAESKVRAALGGDAGAATTGETEAEERGAGGVS</sequence>
<feature type="compositionally biased region" description="Basic and acidic residues" evidence="1">
    <location>
        <begin position="219"/>
        <end position="231"/>
    </location>
</feature>
<feature type="compositionally biased region" description="Low complexity" evidence="1">
    <location>
        <begin position="602"/>
        <end position="614"/>
    </location>
</feature>
<comment type="caution">
    <text evidence="2">The sequence shown here is derived from an EMBL/GenBank/DDBJ whole genome shotgun (WGS) entry which is preliminary data.</text>
</comment>
<dbReference type="EMBL" id="JAEHOE010000038">
    <property type="protein sequence ID" value="KAG2493347.1"/>
    <property type="molecule type" value="Genomic_DNA"/>
</dbReference>
<gene>
    <name evidence="2" type="ORF">HYH03_008480</name>
</gene>
<feature type="region of interest" description="Disordered" evidence="1">
    <location>
        <begin position="313"/>
        <end position="354"/>
    </location>
</feature>
<protein>
    <submittedName>
        <fullName evidence="2">Uncharacterized protein</fullName>
    </submittedName>
</protein>
<feature type="region of interest" description="Disordered" evidence="1">
    <location>
        <begin position="602"/>
        <end position="626"/>
    </location>
</feature>
<proteinExistence type="predicted"/>
<evidence type="ECO:0000313" key="3">
    <source>
        <dbReference type="Proteomes" id="UP000612055"/>
    </source>
</evidence>
<feature type="region of interest" description="Disordered" evidence="1">
    <location>
        <begin position="190"/>
        <end position="231"/>
    </location>
</feature>
<name>A0A836BYW2_9CHLO</name>
<evidence type="ECO:0000256" key="1">
    <source>
        <dbReference type="SAM" id="MobiDB-lite"/>
    </source>
</evidence>
<organism evidence="2 3">
    <name type="scientific">Edaphochlamys debaryana</name>
    <dbReference type="NCBI Taxonomy" id="47281"/>
    <lineage>
        <taxon>Eukaryota</taxon>
        <taxon>Viridiplantae</taxon>
        <taxon>Chlorophyta</taxon>
        <taxon>core chlorophytes</taxon>
        <taxon>Chlorophyceae</taxon>
        <taxon>CS clade</taxon>
        <taxon>Chlamydomonadales</taxon>
        <taxon>Chlamydomonadales incertae sedis</taxon>
        <taxon>Edaphochlamys</taxon>
    </lineage>
</organism>